<evidence type="ECO:0000313" key="3">
    <source>
        <dbReference type="Proteomes" id="UP000321685"/>
    </source>
</evidence>
<reference evidence="2 3" key="1">
    <citation type="submission" date="2019-07" db="EMBL/GenBank/DDBJ databases">
        <title>Whole genome shotgun sequence of Pseudonocardia sulfidoxydans NBRC 16205.</title>
        <authorList>
            <person name="Hosoyama A."/>
            <person name="Uohara A."/>
            <person name="Ohji S."/>
            <person name="Ichikawa N."/>
        </authorList>
    </citation>
    <scope>NUCLEOTIDE SEQUENCE [LARGE SCALE GENOMIC DNA]</scope>
    <source>
        <strain evidence="2 3">NBRC 16205</strain>
    </source>
</reference>
<evidence type="ECO:0000259" key="1">
    <source>
        <dbReference type="Pfam" id="PF13581"/>
    </source>
</evidence>
<dbReference type="InterPro" id="IPR003594">
    <property type="entry name" value="HATPase_dom"/>
</dbReference>
<dbReference type="OrthoDB" id="3694612at2"/>
<proteinExistence type="predicted"/>
<dbReference type="RefSeq" id="WP_147103877.1">
    <property type="nucleotide sequence ID" value="NZ_BJVJ01000009.1"/>
</dbReference>
<accession>A0A511DCH9</accession>
<dbReference type="Proteomes" id="UP000321685">
    <property type="component" value="Unassembled WGS sequence"/>
</dbReference>
<comment type="caution">
    <text evidence="2">The sequence shown here is derived from an EMBL/GenBank/DDBJ whole genome shotgun (WGS) entry which is preliminary data.</text>
</comment>
<evidence type="ECO:0000313" key="2">
    <source>
        <dbReference type="EMBL" id="GEL22502.1"/>
    </source>
</evidence>
<sequence length="146" mass="15240">MSDRDDWDSADLTDPGSPTVEVRTAASAALIPTIRAVASDLAARADFDLDAISDLRMAVDEACATLVDVAAPGSGLRCRFQVRDDRIDVRAEVEGAGADATVATDTFGWRVLETLTDDVSVSHTPGPDGRPLVGIVLGKSAGATER</sequence>
<dbReference type="EMBL" id="BJVJ01000009">
    <property type="protein sequence ID" value="GEL22502.1"/>
    <property type="molecule type" value="Genomic_DNA"/>
</dbReference>
<keyword evidence="3" id="KW-1185">Reference proteome</keyword>
<dbReference type="Gene3D" id="3.30.565.10">
    <property type="entry name" value="Histidine kinase-like ATPase, C-terminal domain"/>
    <property type="match status" value="1"/>
</dbReference>
<dbReference type="Pfam" id="PF13581">
    <property type="entry name" value="HATPase_c_2"/>
    <property type="match status" value="1"/>
</dbReference>
<gene>
    <name evidence="2" type="ORF">PSU4_14560</name>
</gene>
<feature type="domain" description="Histidine kinase/HSP90-like ATPase" evidence="1">
    <location>
        <begin position="25"/>
        <end position="125"/>
    </location>
</feature>
<dbReference type="InterPro" id="IPR036890">
    <property type="entry name" value="HATPase_C_sf"/>
</dbReference>
<name>A0A511DCH9_9PSEU</name>
<dbReference type="AlphaFoldDB" id="A0A511DCH9"/>
<protein>
    <submittedName>
        <fullName evidence="2">Anti-sigma regulatory factor</fullName>
    </submittedName>
</protein>
<organism evidence="2 3">
    <name type="scientific">Pseudonocardia sulfidoxydans NBRC 16205</name>
    <dbReference type="NCBI Taxonomy" id="1223511"/>
    <lineage>
        <taxon>Bacteria</taxon>
        <taxon>Bacillati</taxon>
        <taxon>Actinomycetota</taxon>
        <taxon>Actinomycetes</taxon>
        <taxon>Pseudonocardiales</taxon>
        <taxon>Pseudonocardiaceae</taxon>
        <taxon>Pseudonocardia</taxon>
    </lineage>
</organism>